<dbReference type="GO" id="GO:0016757">
    <property type="term" value="F:glycosyltransferase activity"/>
    <property type="evidence" value="ECO:0007669"/>
    <property type="project" value="InterPro"/>
</dbReference>
<dbReference type="AlphaFoldDB" id="A0A1H1S9B3"/>
<dbReference type="CDD" id="cd03811">
    <property type="entry name" value="GT4_GT28_WabH-like"/>
    <property type="match status" value="1"/>
</dbReference>
<dbReference type="STRING" id="797277.SAMN05216198_1965"/>
<reference evidence="3" key="1">
    <citation type="submission" date="2016-10" db="EMBL/GenBank/DDBJ databases">
        <authorList>
            <person name="Varghese N."/>
            <person name="Submissions S."/>
        </authorList>
    </citation>
    <scope>NUCLEOTIDE SEQUENCE [LARGE SCALE GENOMIC DNA]</scope>
    <source>
        <strain evidence="3">2SM5</strain>
    </source>
</reference>
<organism evidence="2 3">
    <name type="scientific">Halopseudomonas litoralis</name>
    <dbReference type="NCBI Taxonomy" id="797277"/>
    <lineage>
        <taxon>Bacteria</taxon>
        <taxon>Pseudomonadati</taxon>
        <taxon>Pseudomonadota</taxon>
        <taxon>Gammaproteobacteria</taxon>
        <taxon>Pseudomonadales</taxon>
        <taxon>Pseudomonadaceae</taxon>
        <taxon>Halopseudomonas</taxon>
    </lineage>
</organism>
<dbReference type="PANTHER" id="PTHR12526:SF630">
    <property type="entry name" value="GLYCOSYLTRANSFERASE"/>
    <property type="match status" value="1"/>
</dbReference>
<dbReference type="Proteomes" id="UP000243426">
    <property type="component" value="Chromosome I"/>
</dbReference>
<sequence>MKFLFFFPKINNYPNFKPLINIVNYLIDKGGHVFIATDTEVDQTVSSQFSDAVVFLQRGSNKSRLKWARELIRKDFDCFIGVQAHNSYWLALGKMFELQFRKKVISWEHSSPVSSLKNEYTKVWLLHLMLKKFFSIFTNAYFCVSRGAVNEMRGFLKGFGGKAMYSPNLIYKSTDLALLNKKDFSKKKIKFISVGRLSREKGLFLALDALAKLKNVDYEYIIVGDGPCYTELFEYVKNHSDLNGKVQFLGRRKDVLLLMMNSDVVLLPSYFEGLPTVLVEACIAGLPIIAADCETGPAEIVEEGINGYLFEVGNVSDLHNKIEQWIASRKSIINSSYYARDYSEMAGEYFMRNMLEVIGDK</sequence>
<dbReference type="InterPro" id="IPR001296">
    <property type="entry name" value="Glyco_trans_1"/>
</dbReference>
<dbReference type="EMBL" id="LT629748">
    <property type="protein sequence ID" value="SDS44552.1"/>
    <property type="molecule type" value="Genomic_DNA"/>
</dbReference>
<keyword evidence="2" id="KW-0808">Transferase</keyword>
<evidence type="ECO:0000259" key="1">
    <source>
        <dbReference type="Pfam" id="PF00534"/>
    </source>
</evidence>
<protein>
    <submittedName>
        <fullName evidence="2">Glycosyltransferase involved in cell wall bisynthesis</fullName>
    </submittedName>
</protein>
<accession>A0A1H1S9B3</accession>
<dbReference type="OrthoDB" id="9777346at2"/>
<dbReference type="Gene3D" id="3.40.50.2000">
    <property type="entry name" value="Glycogen Phosphorylase B"/>
    <property type="match status" value="2"/>
</dbReference>
<name>A0A1H1S9B3_9GAMM</name>
<dbReference type="RefSeq" id="WP_090273135.1">
    <property type="nucleotide sequence ID" value="NZ_LT629748.1"/>
</dbReference>
<keyword evidence="3" id="KW-1185">Reference proteome</keyword>
<proteinExistence type="predicted"/>
<feature type="domain" description="Glycosyl transferase family 1" evidence="1">
    <location>
        <begin position="181"/>
        <end position="340"/>
    </location>
</feature>
<dbReference type="GO" id="GO:1901135">
    <property type="term" value="P:carbohydrate derivative metabolic process"/>
    <property type="evidence" value="ECO:0007669"/>
    <property type="project" value="UniProtKB-ARBA"/>
</dbReference>
<dbReference type="SUPFAM" id="SSF53756">
    <property type="entry name" value="UDP-Glycosyltransferase/glycogen phosphorylase"/>
    <property type="match status" value="1"/>
</dbReference>
<dbReference type="Pfam" id="PF00534">
    <property type="entry name" value="Glycos_transf_1"/>
    <property type="match status" value="1"/>
</dbReference>
<evidence type="ECO:0000313" key="3">
    <source>
        <dbReference type="Proteomes" id="UP000243426"/>
    </source>
</evidence>
<gene>
    <name evidence="2" type="ORF">SAMN05216198_1965</name>
</gene>
<dbReference type="PANTHER" id="PTHR12526">
    <property type="entry name" value="GLYCOSYLTRANSFERASE"/>
    <property type="match status" value="1"/>
</dbReference>
<evidence type="ECO:0000313" key="2">
    <source>
        <dbReference type="EMBL" id="SDS44552.1"/>
    </source>
</evidence>